<dbReference type="PANTHER" id="PTHR24421">
    <property type="entry name" value="NITRATE/NITRITE SENSOR PROTEIN NARX-RELATED"/>
    <property type="match status" value="1"/>
</dbReference>
<proteinExistence type="predicted"/>
<reference evidence="7" key="1">
    <citation type="submission" date="2024-07" db="EMBL/GenBank/DDBJ databases">
        <authorList>
            <person name="Yu S.T."/>
        </authorList>
    </citation>
    <scope>NUCLEOTIDE SEQUENCE</scope>
    <source>
        <strain evidence="7">R11</strain>
    </source>
</reference>
<evidence type="ECO:0000256" key="3">
    <source>
        <dbReference type="ARBA" id="ARBA00023012"/>
    </source>
</evidence>
<keyword evidence="3" id="KW-0902">Two-component regulatory system</keyword>
<keyword evidence="2 7" id="KW-0418">Kinase</keyword>
<dbReference type="GO" id="GO:0000155">
    <property type="term" value="F:phosphorelay sensor kinase activity"/>
    <property type="evidence" value="ECO:0007669"/>
    <property type="project" value="InterPro"/>
</dbReference>
<dbReference type="Gene3D" id="1.20.5.1930">
    <property type="match status" value="1"/>
</dbReference>
<dbReference type="Pfam" id="PF07730">
    <property type="entry name" value="HisKA_3"/>
    <property type="match status" value="1"/>
</dbReference>
<dbReference type="AlphaFoldDB" id="A0AB39MV04"/>
<keyword evidence="5" id="KW-0472">Membrane</keyword>
<dbReference type="InterPro" id="IPR036890">
    <property type="entry name" value="HATPase_C_sf"/>
</dbReference>
<sequence>MGDGEIEREAAGLTGLRRYTWWTVPGMAACVLAFFVGEWVLDGDVPLWARAPAAAALVVEVWASVALLSRRLVLLPVTDARPGGPPVGLLTTAVGAGVVLAALPLALRNYGLWAVTPALVVAIVATYLQPRRRRLLIGVAVVLALLPGGVVSLAEGDGESAYAALFPAGLVAFTAWVTLGPLWAWDTARRLDEARRLEAELAVREERLRFAADLHDIQGHHLQVIALKSELAQRLVERDPARAAAEMKEIRQLSADALSDTRAVVRGYRRTTLDDEIGNATRVLAAAGIDARMTLDPDAVAADLADSARHLLGLVMREATTNVLRHSRAGRAEVDYRIADGHARLRVRNDGAEEHPAALDGTGLRGLAERLEAAGGELNWRHDGDRFVVEAELPTCASGAPRSPGSPEASGAPEPSASHDSPEAAHSPNPVDGAPR</sequence>
<feature type="domain" description="Signal transduction histidine kinase subgroup 3 dimerisation and phosphoacceptor" evidence="6">
    <location>
        <begin position="206"/>
        <end position="272"/>
    </location>
</feature>
<feature type="transmembrane region" description="Helical" evidence="5">
    <location>
        <begin position="87"/>
        <end position="104"/>
    </location>
</feature>
<feature type="transmembrane region" description="Helical" evidence="5">
    <location>
        <begin position="47"/>
        <end position="67"/>
    </location>
</feature>
<gene>
    <name evidence="7" type="ORF">AB5J55_04450</name>
</gene>
<feature type="transmembrane region" description="Helical" evidence="5">
    <location>
        <begin position="160"/>
        <end position="185"/>
    </location>
</feature>
<evidence type="ECO:0000256" key="4">
    <source>
        <dbReference type="SAM" id="MobiDB-lite"/>
    </source>
</evidence>
<feature type="transmembrane region" description="Helical" evidence="5">
    <location>
        <begin position="110"/>
        <end position="128"/>
    </location>
</feature>
<evidence type="ECO:0000313" key="7">
    <source>
        <dbReference type="EMBL" id="XDQ08946.1"/>
    </source>
</evidence>
<protein>
    <submittedName>
        <fullName evidence="7">Sensor histidine kinase</fullName>
    </submittedName>
</protein>
<dbReference type="SUPFAM" id="SSF55874">
    <property type="entry name" value="ATPase domain of HSP90 chaperone/DNA topoisomerase II/histidine kinase"/>
    <property type="match status" value="1"/>
</dbReference>
<dbReference type="PANTHER" id="PTHR24421:SF63">
    <property type="entry name" value="SENSOR HISTIDINE KINASE DESK"/>
    <property type="match status" value="1"/>
</dbReference>
<feature type="region of interest" description="Disordered" evidence="4">
    <location>
        <begin position="392"/>
        <end position="436"/>
    </location>
</feature>
<dbReference type="Gene3D" id="3.30.565.10">
    <property type="entry name" value="Histidine kinase-like ATPase, C-terminal domain"/>
    <property type="match status" value="1"/>
</dbReference>
<feature type="transmembrane region" description="Helical" evidence="5">
    <location>
        <begin position="135"/>
        <end position="154"/>
    </location>
</feature>
<organism evidence="7">
    <name type="scientific">Streptomyces sp. R11</name>
    <dbReference type="NCBI Taxonomy" id="3238625"/>
    <lineage>
        <taxon>Bacteria</taxon>
        <taxon>Bacillati</taxon>
        <taxon>Actinomycetota</taxon>
        <taxon>Actinomycetes</taxon>
        <taxon>Kitasatosporales</taxon>
        <taxon>Streptomycetaceae</taxon>
        <taxon>Streptomyces</taxon>
    </lineage>
</organism>
<dbReference type="InterPro" id="IPR011712">
    <property type="entry name" value="Sig_transdc_His_kin_sub3_dim/P"/>
</dbReference>
<dbReference type="CDD" id="cd16917">
    <property type="entry name" value="HATPase_UhpB-NarQ-NarX-like"/>
    <property type="match status" value="1"/>
</dbReference>
<dbReference type="EMBL" id="CP163432">
    <property type="protein sequence ID" value="XDQ08946.1"/>
    <property type="molecule type" value="Genomic_DNA"/>
</dbReference>
<accession>A0AB39MV04</accession>
<dbReference type="GO" id="GO:0046983">
    <property type="term" value="F:protein dimerization activity"/>
    <property type="evidence" value="ECO:0007669"/>
    <property type="project" value="InterPro"/>
</dbReference>
<dbReference type="InterPro" id="IPR050482">
    <property type="entry name" value="Sensor_HK_TwoCompSys"/>
</dbReference>
<keyword evidence="5" id="KW-1133">Transmembrane helix</keyword>
<evidence type="ECO:0000256" key="1">
    <source>
        <dbReference type="ARBA" id="ARBA00022679"/>
    </source>
</evidence>
<evidence type="ECO:0000259" key="6">
    <source>
        <dbReference type="Pfam" id="PF07730"/>
    </source>
</evidence>
<evidence type="ECO:0000256" key="2">
    <source>
        <dbReference type="ARBA" id="ARBA00022777"/>
    </source>
</evidence>
<name>A0AB39MV04_9ACTN</name>
<dbReference type="RefSeq" id="WP_369269390.1">
    <property type="nucleotide sequence ID" value="NZ_CP163432.1"/>
</dbReference>
<evidence type="ECO:0000256" key="5">
    <source>
        <dbReference type="SAM" id="Phobius"/>
    </source>
</evidence>
<feature type="transmembrane region" description="Helical" evidence="5">
    <location>
        <begin position="21"/>
        <end position="41"/>
    </location>
</feature>
<keyword evidence="1" id="KW-0808">Transferase</keyword>
<dbReference type="GO" id="GO:0016020">
    <property type="term" value="C:membrane"/>
    <property type="evidence" value="ECO:0007669"/>
    <property type="project" value="InterPro"/>
</dbReference>
<keyword evidence="5" id="KW-0812">Transmembrane</keyword>